<dbReference type="Proteomes" id="UP000007809">
    <property type="component" value="Chromosome"/>
</dbReference>
<evidence type="ECO:0000313" key="4">
    <source>
        <dbReference type="EMBL" id="AEA25704.1"/>
    </source>
</evidence>
<reference evidence="4 5" key="1">
    <citation type="journal article" date="2011" name="J. Bacteriol.">
        <title>Genome sequence of the 1,4-dioxane-degrading Pseudonocardia dioxanivorans strain CB1190.</title>
        <authorList>
            <person name="Sales C.M."/>
            <person name="Mahendra S."/>
            <person name="Grostern A."/>
            <person name="Parales R.E."/>
            <person name="Goodwin L.A."/>
            <person name="Woyke T."/>
            <person name="Nolan M."/>
            <person name="Lapidus A."/>
            <person name="Chertkov O."/>
            <person name="Ovchinnikova G."/>
            <person name="Sczyrba A."/>
            <person name="Alvarez-Cohen L."/>
        </authorList>
    </citation>
    <scope>NUCLEOTIDE SEQUENCE [LARGE SCALE GENOMIC DNA]</scope>
    <source>
        <strain evidence="5">ATCC 55486 / DSM 44775 / JCM 13855 / CB1190</strain>
    </source>
</reference>
<accession>F4D048</accession>
<dbReference type="eggNOG" id="COG0666">
    <property type="taxonomic scope" value="Bacteria"/>
</dbReference>
<evidence type="ECO:0000256" key="1">
    <source>
        <dbReference type="ARBA" id="ARBA00022737"/>
    </source>
</evidence>
<organism evidence="4 5">
    <name type="scientific">Pseudonocardia dioxanivorans (strain ATCC 55486 / DSM 44775 / JCM 13855 / CB1190)</name>
    <dbReference type="NCBI Taxonomy" id="675635"/>
    <lineage>
        <taxon>Bacteria</taxon>
        <taxon>Bacillati</taxon>
        <taxon>Actinomycetota</taxon>
        <taxon>Actinomycetes</taxon>
        <taxon>Pseudonocardiales</taxon>
        <taxon>Pseudonocardiaceae</taxon>
        <taxon>Pseudonocardia</taxon>
    </lineage>
</organism>
<feature type="repeat" description="ANK" evidence="3">
    <location>
        <begin position="439"/>
        <end position="471"/>
    </location>
</feature>
<dbReference type="RefSeq" id="WP_013675623.1">
    <property type="nucleotide sequence ID" value="NC_015312.1"/>
</dbReference>
<dbReference type="Pfam" id="PF12796">
    <property type="entry name" value="Ank_2"/>
    <property type="match status" value="1"/>
</dbReference>
<evidence type="ECO:0000313" key="5">
    <source>
        <dbReference type="Proteomes" id="UP000007809"/>
    </source>
</evidence>
<name>F4D048_PSEUX</name>
<keyword evidence="2 3" id="KW-0040">ANK repeat</keyword>
<protein>
    <submittedName>
        <fullName evidence="4">Ankyrin</fullName>
    </submittedName>
</protein>
<evidence type="ECO:0000256" key="2">
    <source>
        <dbReference type="ARBA" id="ARBA00023043"/>
    </source>
</evidence>
<gene>
    <name evidence="4" type="ordered locus">Psed_3531</name>
</gene>
<sequence length="504" mass="52944">MPTVVPLPQDPDVDQLRRQARELSRAARAGDATARAGVARWAPEHADGDVPLHVAQLVLARTHGFAGWPPLVRHLRTVARWSWVPPADPADSADPAAASPADEFLALACLRYDGDDPVRRERAAALLAARPEIAGATVHTAAATADVDALRRLLAADPSRAGLDGGPHRWPPLMYLAYARHDPRIDVDAVLTAATLLLDHGADPNAGRLWHGLPSPFTVLTGVFGEGEGGPQAQPRHPAERPLATLLLERGADPDDAQTLYNRMFGADDSHLVLLFAHGLGRRGDGGVWRSRLGHTLPESARLLADQLDWAVLHGLTVRVELLLDNDVAVRGGRWIGTTPVAEVAARLGHPAIVDLLVARGASRPVLDPAAALLAAALAGDGTAVAAAPDTVRAEAAALRPGALVMAAAGGRRRAVELLLDLGVPVDVRGRGDGAGHDGWNTALHEAALRADHDMVALLLARGADPTVRDARFGATPAGWAAHAGHTALAAELTAREERHIPGT</sequence>
<dbReference type="PROSITE" id="PS50297">
    <property type="entry name" value="ANK_REP_REGION"/>
    <property type="match status" value="1"/>
</dbReference>
<dbReference type="PANTHER" id="PTHR24123">
    <property type="entry name" value="ANKYRIN REPEAT-CONTAINING"/>
    <property type="match status" value="1"/>
</dbReference>
<dbReference type="InterPro" id="IPR051165">
    <property type="entry name" value="Multifunctional_ANK_Repeat"/>
</dbReference>
<dbReference type="SUPFAM" id="SSF48403">
    <property type="entry name" value="Ankyrin repeat"/>
    <property type="match status" value="1"/>
</dbReference>
<keyword evidence="1" id="KW-0677">Repeat</keyword>
<dbReference type="AlphaFoldDB" id="F4D048"/>
<dbReference type="InterPro" id="IPR036770">
    <property type="entry name" value="Ankyrin_rpt-contain_sf"/>
</dbReference>
<dbReference type="STRING" id="675635.Psed_3531"/>
<dbReference type="PANTHER" id="PTHR24123:SF33">
    <property type="entry name" value="PROTEIN HOS4"/>
    <property type="match status" value="1"/>
</dbReference>
<keyword evidence="5" id="KW-1185">Reference proteome</keyword>
<dbReference type="SMART" id="SM00248">
    <property type="entry name" value="ANK"/>
    <property type="match status" value="4"/>
</dbReference>
<dbReference type="HOGENOM" id="CLU_032709_0_0_11"/>
<dbReference type="KEGG" id="pdx:Psed_3531"/>
<dbReference type="PROSITE" id="PS50088">
    <property type="entry name" value="ANK_REPEAT"/>
    <property type="match status" value="1"/>
</dbReference>
<dbReference type="Gene3D" id="1.25.40.20">
    <property type="entry name" value="Ankyrin repeat-containing domain"/>
    <property type="match status" value="3"/>
</dbReference>
<evidence type="ECO:0000256" key="3">
    <source>
        <dbReference type="PROSITE-ProRule" id="PRU00023"/>
    </source>
</evidence>
<dbReference type="InterPro" id="IPR002110">
    <property type="entry name" value="Ankyrin_rpt"/>
</dbReference>
<dbReference type="EMBL" id="CP002593">
    <property type="protein sequence ID" value="AEA25704.1"/>
    <property type="molecule type" value="Genomic_DNA"/>
</dbReference>
<proteinExistence type="predicted"/>
<dbReference type="OrthoDB" id="928522at2"/>